<dbReference type="GO" id="GO:0035312">
    <property type="term" value="F:5'-3' DNA exonuclease activity"/>
    <property type="evidence" value="ECO:0007669"/>
    <property type="project" value="TreeGrafter"/>
</dbReference>
<evidence type="ECO:0000259" key="1">
    <source>
        <dbReference type="SMART" id="SM00481"/>
    </source>
</evidence>
<dbReference type="GO" id="GO:0004534">
    <property type="term" value="F:5'-3' RNA exonuclease activity"/>
    <property type="evidence" value="ECO:0007669"/>
    <property type="project" value="TreeGrafter"/>
</dbReference>
<reference evidence="2" key="1">
    <citation type="submission" date="2020-07" db="EMBL/GenBank/DDBJ databases">
        <title>Huge and variable diversity of episymbiotic CPR bacteria and DPANN archaea in groundwater ecosystems.</title>
        <authorList>
            <person name="He C.Y."/>
            <person name="Keren R."/>
            <person name="Whittaker M."/>
            <person name="Farag I.F."/>
            <person name="Doudna J."/>
            <person name="Cate J.H.D."/>
            <person name="Banfield J.F."/>
        </authorList>
    </citation>
    <scope>NUCLEOTIDE SEQUENCE</scope>
    <source>
        <strain evidence="2">NC_groundwater_672_Ag_B-0.1um_62_36</strain>
    </source>
</reference>
<proteinExistence type="predicted"/>
<dbReference type="Proteomes" id="UP000769766">
    <property type="component" value="Unassembled WGS sequence"/>
</dbReference>
<dbReference type="Pfam" id="PF13263">
    <property type="entry name" value="PHP_C"/>
    <property type="match status" value="1"/>
</dbReference>
<dbReference type="InterPro" id="IPR016195">
    <property type="entry name" value="Pol/histidinol_Pase-like"/>
</dbReference>
<dbReference type="AlphaFoldDB" id="A0A932CPP5"/>
<dbReference type="InterPro" id="IPR052018">
    <property type="entry name" value="PHP_domain"/>
</dbReference>
<dbReference type="InterPro" id="IPR003141">
    <property type="entry name" value="Pol/His_phosphatase_N"/>
</dbReference>
<dbReference type="SUPFAM" id="SSF89550">
    <property type="entry name" value="PHP domain-like"/>
    <property type="match status" value="1"/>
</dbReference>
<accession>A0A932CPP5</accession>
<sequence>MKLIDLHTHTTPASGCSRLRPEDLIKRAKQLGLDGVCLTEHHASWNTYSVRQLARRHDFTLFRGVEITTQEGDVLVYGPHIFGLPYEIQGIISAQKLREMVALRGGAMVAAHPLRGSFLSRDGHGSAEFQQKIQELSGRPFFRWVDAIEGLNGNTAEIQNRGAQRICELLGLPTTGGSDAHLVSDVGRYVTGFEQEITDDRELAQALREGACQAVALEAWHRGVSK</sequence>
<comment type="caution">
    <text evidence="2">The sequence shown here is derived from an EMBL/GenBank/DDBJ whole genome shotgun (WGS) entry which is preliminary data.</text>
</comment>
<dbReference type="Pfam" id="PF02811">
    <property type="entry name" value="PHP"/>
    <property type="match status" value="1"/>
</dbReference>
<evidence type="ECO:0000313" key="2">
    <source>
        <dbReference type="EMBL" id="MBI2877241.1"/>
    </source>
</evidence>
<dbReference type="PANTHER" id="PTHR42924">
    <property type="entry name" value="EXONUCLEASE"/>
    <property type="match status" value="1"/>
</dbReference>
<protein>
    <submittedName>
        <fullName evidence="2">PHP domain-containing protein</fullName>
    </submittedName>
</protein>
<dbReference type="CDD" id="cd07432">
    <property type="entry name" value="PHP_HisPPase"/>
    <property type="match status" value="1"/>
</dbReference>
<organism evidence="2 3">
    <name type="scientific">Tectimicrobiota bacterium</name>
    <dbReference type="NCBI Taxonomy" id="2528274"/>
    <lineage>
        <taxon>Bacteria</taxon>
        <taxon>Pseudomonadati</taxon>
        <taxon>Nitrospinota/Tectimicrobiota group</taxon>
        <taxon>Candidatus Tectimicrobiota</taxon>
    </lineage>
</organism>
<dbReference type="Gene3D" id="3.20.20.140">
    <property type="entry name" value="Metal-dependent hydrolases"/>
    <property type="match status" value="1"/>
</dbReference>
<feature type="domain" description="Polymerase/histidinol phosphatase N-terminal" evidence="1">
    <location>
        <begin position="4"/>
        <end position="71"/>
    </location>
</feature>
<dbReference type="SMART" id="SM00481">
    <property type="entry name" value="POLIIIAc"/>
    <property type="match status" value="1"/>
</dbReference>
<dbReference type="EMBL" id="JACPRF010000308">
    <property type="protein sequence ID" value="MBI2877241.1"/>
    <property type="molecule type" value="Genomic_DNA"/>
</dbReference>
<dbReference type="PANTHER" id="PTHR42924:SF3">
    <property type="entry name" value="POLYMERASE_HISTIDINOL PHOSPHATASE N-TERMINAL DOMAIN-CONTAINING PROTEIN"/>
    <property type="match status" value="1"/>
</dbReference>
<name>A0A932CPP5_UNCTE</name>
<gene>
    <name evidence="2" type="ORF">HYY20_10195</name>
</gene>
<evidence type="ECO:0000313" key="3">
    <source>
        <dbReference type="Proteomes" id="UP000769766"/>
    </source>
</evidence>
<dbReference type="InterPro" id="IPR004013">
    <property type="entry name" value="PHP_dom"/>
</dbReference>